<evidence type="ECO:0000256" key="12">
    <source>
        <dbReference type="ARBA" id="ARBA00047761"/>
    </source>
</evidence>
<dbReference type="EMBL" id="CADCUY010000388">
    <property type="protein sequence ID" value="CAA9418624.1"/>
    <property type="molecule type" value="Genomic_DNA"/>
</dbReference>
<dbReference type="InterPro" id="IPR052016">
    <property type="entry name" value="Bact_Sigma-Reg"/>
</dbReference>
<dbReference type="GO" id="GO:0016301">
    <property type="term" value="F:kinase activity"/>
    <property type="evidence" value="ECO:0007669"/>
    <property type="project" value="UniProtKB-KW"/>
</dbReference>
<dbReference type="SUPFAM" id="SSF81606">
    <property type="entry name" value="PP2C-like"/>
    <property type="match status" value="1"/>
</dbReference>
<comment type="function">
    <text evidence="13">Primarily acts as an independent SigF regulator that is sensitive to the osmosensory signal, mediating the cross talk of PknD with the SigF regulon. Possesses both phosphatase and kinase activities. The kinase domain functions as a classic anti-sigma factor-like kinase to phosphorylate the anti-anti-sigma factor domain at the canonical regulatory site, and the phosphatase domain antagonizes this activity.</text>
</comment>
<evidence type="ECO:0000256" key="10">
    <source>
        <dbReference type="ARBA" id="ARBA00022912"/>
    </source>
</evidence>
<dbReference type="GO" id="GO:0046872">
    <property type="term" value="F:metal ion binding"/>
    <property type="evidence" value="ECO:0007669"/>
    <property type="project" value="UniProtKB-KW"/>
</dbReference>
<evidence type="ECO:0000256" key="7">
    <source>
        <dbReference type="ARBA" id="ARBA00022801"/>
    </source>
</evidence>
<keyword evidence="3" id="KW-0808">Transferase</keyword>
<dbReference type="InterPro" id="IPR003018">
    <property type="entry name" value="GAF"/>
</dbReference>
<dbReference type="AlphaFoldDB" id="A0A6J4PMX2"/>
<proteinExistence type="predicted"/>
<dbReference type="Pfam" id="PF13185">
    <property type="entry name" value="GAF_2"/>
    <property type="match status" value="1"/>
</dbReference>
<feature type="domain" description="GAF" evidence="16">
    <location>
        <begin position="4"/>
        <end position="159"/>
    </location>
</feature>
<evidence type="ECO:0000256" key="1">
    <source>
        <dbReference type="ARBA" id="ARBA00013081"/>
    </source>
</evidence>
<dbReference type="Gene3D" id="3.60.40.10">
    <property type="entry name" value="PPM-type phosphatase domain"/>
    <property type="match status" value="1"/>
</dbReference>
<keyword evidence="10" id="KW-0904">Protein phosphatase</keyword>
<protein>
    <recommendedName>
        <fullName evidence="1">protein-serine/threonine phosphatase</fullName>
        <ecNumber evidence="1">3.1.3.16</ecNumber>
    </recommendedName>
    <alternativeName>
        <fullName evidence="15">Protein-serine/threonine phosphatase</fullName>
    </alternativeName>
    <alternativeName>
        <fullName evidence="14">Serine/threonine-protein kinase</fullName>
    </alternativeName>
</protein>
<dbReference type="SUPFAM" id="SSF55781">
    <property type="entry name" value="GAF domain-like"/>
    <property type="match status" value="1"/>
</dbReference>
<keyword evidence="11" id="KW-0464">Manganese</keyword>
<evidence type="ECO:0000256" key="15">
    <source>
        <dbReference type="ARBA" id="ARBA00081350"/>
    </source>
</evidence>
<name>A0A6J4PMX2_9ACTN</name>
<dbReference type="InterPro" id="IPR001932">
    <property type="entry name" value="PPM-type_phosphatase-like_dom"/>
</dbReference>
<keyword evidence="2" id="KW-0597">Phosphoprotein</keyword>
<keyword evidence="5" id="KW-0547">Nucleotide-binding</keyword>
<dbReference type="Pfam" id="PF07228">
    <property type="entry name" value="SpoIIE"/>
    <property type="match status" value="1"/>
</dbReference>
<dbReference type="PANTHER" id="PTHR43156">
    <property type="entry name" value="STAGE II SPORULATION PROTEIN E-RELATED"/>
    <property type="match status" value="1"/>
</dbReference>
<evidence type="ECO:0000256" key="9">
    <source>
        <dbReference type="ARBA" id="ARBA00022842"/>
    </source>
</evidence>
<dbReference type="InterPro" id="IPR029016">
    <property type="entry name" value="GAF-like_dom_sf"/>
</dbReference>
<evidence type="ECO:0000256" key="3">
    <source>
        <dbReference type="ARBA" id="ARBA00022679"/>
    </source>
</evidence>
<keyword evidence="9" id="KW-0460">Magnesium</keyword>
<dbReference type="Gene3D" id="3.30.450.40">
    <property type="match status" value="1"/>
</dbReference>
<evidence type="ECO:0000256" key="6">
    <source>
        <dbReference type="ARBA" id="ARBA00022777"/>
    </source>
</evidence>
<keyword evidence="8" id="KW-0067">ATP-binding</keyword>
<comment type="catalytic activity">
    <reaction evidence="12">
        <text>O-phospho-L-seryl-[protein] + H2O = L-seryl-[protein] + phosphate</text>
        <dbReference type="Rhea" id="RHEA:20629"/>
        <dbReference type="Rhea" id="RHEA-COMP:9863"/>
        <dbReference type="Rhea" id="RHEA-COMP:11604"/>
        <dbReference type="ChEBI" id="CHEBI:15377"/>
        <dbReference type="ChEBI" id="CHEBI:29999"/>
        <dbReference type="ChEBI" id="CHEBI:43474"/>
        <dbReference type="ChEBI" id="CHEBI:83421"/>
        <dbReference type="EC" id="3.1.3.16"/>
    </reaction>
</comment>
<feature type="non-terminal residue" evidence="18">
    <location>
        <position position="1"/>
    </location>
</feature>
<organism evidence="18">
    <name type="scientific">uncultured Quadrisphaera sp</name>
    <dbReference type="NCBI Taxonomy" id="904978"/>
    <lineage>
        <taxon>Bacteria</taxon>
        <taxon>Bacillati</taxon>
        <taxon>Actinomycetota</taxon>
        <taxon>Actinomycetes</taxon>
        <taxon>Kineosporiales</taxon>
        <taxon>Kineosporiaceae</taxon>
        <taxon>Quadrisphaera</taxon>
        <taxon>environmental samples</taxon>
    </lineage>
</organism>
<keyword evidence="7" id="KW-0378">Hydrolase</keyword>
<evidence type="ECO:0000313" key="18">
    <source>
        <dbReference type="EMBL" id="CAA9418624.1"/>
    </source>
</evidence>
<evidence type="ECO:0000259" key="17">
    <source>
        <dbReference type="SMART" id="SM00331"/>
    </source>
</evidence>
<evidence type="ECO:0000256" key="8">
    <source>
        <dbReference type="ARBA" id="ARBA00022840"/>
    </source>
</evidence>
<dbReference type="PANTHER" id="PTHR43156:SF2">
    <property type="entry name" value="STAGE II SPORULATION PROTEIN E"/>
    <property type="match status" value="1"/>
</dbReference>
<evidence type="ECO:0000256" key="14">
    <source>
        <dbReference type="ARBA" id="ARBA00075117"/>
    </source>
</evidence>
<dbReference type="SMART" id="SM00331">
    <property type="entry name" value="PP2C_SIG"/>
    <property type="match status" value="1"/>
</dbReference>
<dbReference type="GO" id="GO:0004722">
    <property type="term" value="F:protein serine/threonine phosphatase activity"/>
    <property type="evidence" value="ECO:0007669"/>
    <property type="project" value="UniProtKB-EC"/>
</dbReference>
<gene>
    <name evidence="18" type="ORF">AVDCRST_MAG35-1849</name>
</gene>
<evidence type="ECO:0000256" key="2">
    <source>
        <dbReference type="ARBA" id="ARBA00022553"/>
    </source>
</evidence>
<dbReference type="EC" id="3.1.3.16" evidence="1"/>
<dbReference type="SMART" id="SM00065">
    <property type="entry name" value="GAF"/>
    <property type="match status" value="1"/>
</dbReference>
<keyword evidence="4" id="KW-0479">Metal-binding</keyword>
<evidence type="ECO:0000256" key="13">
    <source>
        <dbReference type="ARBA" id="ARBA00056274"/>
    </source>
</evidence>
<reference evidence="18" key="1">
    <citation type="submission" date="2020-02" db="EMBL/GenBank/DDBJ databases">
        <authorList>
            <person name="Meier V. D."/>
        </authorList>
    </citation>
    <scope>NUCLEOTIDE SEQUENCE</scope>
    <source>
        <strain evidence="18">AVDCRST_MAG35</strain>
    </source>
</reference>
<accession>A0A6J4PMX2</accession>
<dbReference type="FunFam" id="3.60.40.10:FF:000005">
    <property type="entry name" value="Serine/threonine protein phosphatase"/>
    <property type="match status" value="1"/>
</dbReference>
<evidence type="ECO:0000259" key="16">
    <source>
        <dbReference type="SMART" id="SM00065"/>
    </source>
</evidence>
<evidence type="ECO:0000256" key="5">
    <source>
        <dbReference type="ARBA" id="ARBA00022741"/>
    </source>
</evidence>
<evidence type="ECO:0000256" key="11">
    <source>
        <dbReference type="ARBA" id="ARBA00023211"/>
    </source>
</evidence>
<evidence type="ECO:0000256" key="4">
    <source>
        <dbReference type="ARBA" id="ARBA00022723"/>
    </source>
</evidence>
<feature type="domain" description="PPM-type phosphatase" evidence="17">
    <location>
        <begin position="176"/>
        <end position="398"/>
    </location>
</feature>
<dbReference type="InterPro" id="IPR036457">
    <property type="entry name" value="PPM-type-like_dom_sf"/>
</dbReference>
<sequence>AGLDLDTVLATVTSIAVPALGQAALVRTADRHGAVTARAASIHHEDPAWEARLREHATEAVQALDATLGDGQVLRTGRSRRVVVDPVAPGARSGGRAAELGLTGALCVPLRAHGRVFGELQVLSQSPEPYTDEDLALAEELADRAALALDNAVLYTEQREAAVALQQVLLTPAPQPDDLGIAVRYLPATAHADVGGDWYDAFVRTDGTTLVVIGDVVGHDLHAAAGMGQVRSMLRVLGYQSDGTPADVLSAVDRAVSGLGVATMATAVLARVEQTPAQAAAGERTVRWSNAGHPPPLLLHADGEVEVLSRPSDPLIGLGPDFRRADHEHPLPTGSTLVLYTDGLVERRGQHLGVAITALARTLRGLAGLPLEELCDALLERTLPGAHEDDVALLALRARPAGERD</sequence>
<keyword evidence="6" id="KW-0418">Kinase</keyword>
<dbReference type="GO" id="GO:0005524">
    <property type="term" value="F:ATP binding"/>
    <property type="evidence" value="ECO:0007669"/>
    <property type="project" value="UniProtKB-KW"/>
</dbReference>